<feature type="domain" description="PAS" evidence="7">
    <location>
        <begin position="140"/>
        <end position="209"/>
    </location>
</feature>
<feature type="domain" description="Histidine kinase" evidence="6">
    <location>
        <begin position="447"/>
        <end position="701"/>
    </location>
</feature>
<dbReference type="SUPFAM" id="SSF55874">
    <property type="entry name" value="ATPase domain of HSP90 chaperone/DNA topoisomerase II/histidine kinase"/>
    <property type="match status" value="1"/>
</dbReference>
<dbReference type="Pfam" id="PF13426">
    <property type="entry name" value="PAS_9"/>
    <property type="match status" value="1"/>
</dbReference>
<dbReference type="InterPro" id="IPR036097">
    <property type="entry name" value="HisK_dim/P_sf"/>
</dbReference>
<dbReference type="InterPro" id="IPR003594">
    <property type="entry name" value="HATPase_dom"/>
</dbReference>
<evidence type="ECO:0000259" key="6">
    <source>
        <dbReference type="PROSITE" id="PS50109"/>
    </source>
</evidence>
<dbReference type="InterPro" id="IPR013767">
    <property type="entry name" value="PAS_fold"/>
</dbReference>
<dbReference type="GO" id="GO:0000155">
    <property type="term" value="F:phosphorelay sensor kinase activity"/>
    <property type="evidence" value="ECO:0007669"/>
    <property type="project" value="InterPro"/>
</dbReference>
<dbReference type="GO" id="GO:0006355">
    <property type="term" value="P:regulation of DNA-templated transcription"/>
    <property type="evidence" value="ECO:0007669"/>
    <property type="project" value="InterPro"/>
</dbReference>
<name>A0A8J6MZ06_9DELT</name>
<organism evidence="9 10">
    <name type="scientific">Candidatus Desulfacyla euxinica</name>
    <dbReference type="NCBI Taxonomy" id="2841693"/>
    <lineage>
        <taxon>Bacteria</taxon>
        <taxon>Deltaproteobacteria</taxon>
        <taxon>Candidatus Desulfacyla</taxon>
    </lineage>
</organism>
<evidence type="ECO:0000259" key="8">
    <source>
        <dbReference type="PROSITE" id="PS50113"/>
    </source>
</evidence>
<dbReference type="InterPro" id="IPR036890">
    <property type="entry name" value="HATPase_C_sf"/>
</dbReference>
<keyword evidence="5" id="KW-0418">Kinase</keyword>
<dbReference type="CDD" id="cd00082">
    <property type="entry name" value="HisKA"/>
    <property type="match status" value="1"/>
</dbReference>
<protein>
    <recommendedName>
        <fullName evidence="2">histidine kinase</fullName>
        <ecNumber evidence="2">2.7.13.3</ecNumber>
    </recommendedName>
</protein>
<reference evidence="9 10" key="1">
    <citation type="submission" date="2020-08" db="EMBL/GenBank/DDBJ databases">
        <title>Bridging the membrane lipid divide: bacteria of the FCB group superphylum have the potential to synthesize archaeal ether lipids.</title>
        <authorList>
            <person name="Villanueva L."/>
            <person name="Von Meijenfeldt F.A.B."/>
            <person name="Westbye A.B."/>
            <person name="Yadav S."/>
            <person name="Hopmans E.C."/>
            <person name="Dutilh B.E."/>
            <person name="Sinninghe Damste J.S."/>
        </authorList>
    </citation>
    <scope>NUCLEOTIDE SEQUENCE [LARGE SCALE GENOMIC DNA]</scope>
    <source>
        <strain evidence="9">NIOZ-UU27</strain>
    </source>
</reference>
<dbReference type="PROSITE" id="PS50109">
    <property type="entry name" value="HIS_KIN"/>
    <property type="match status" value="1"/>
</dbReference>
<evidence type="ECO:0000313" key="9">
    <source>
        <dbReference type="EMBL" id="MBC8175859.1"/>
    </source>
</evidence>
<evidence type="ECO:0000256" key="3">
    <source>
        <dbReference type="ARBA" id="ARBA00022553"/>
    </source>
</evidence>
<dbReference type="Gene3D" id="3.30.450.20">
    <property type="entry name" value="PAS domain"/>
    <property type="match status" value="2"/>
</dbReference>
<dbReference type="EMBL" id="JACNJD010000034">
    <property type="protein sequence ID" value="MBC8175859.1"/>
    <property type="molecule type" value="Genomic_DNA"/>
</dbReference>
<dbReference type="Pfam" id="PF00512">
    <property type="entry name" value="HisKA"/>
    <property type="match status" value="1"/>
</dbReference>
<dbReference type="SUPFAM" id="SSF55785">
    <property type="entry name" value="PYP-like sensor domain (PAS domain)"/>
    <property type="match status" value="2"/>
</dbReference>
<dbReference type="InterPro" id="IPR029016">
    <property type="entry name" value="GAF-like_dom_sf"/>
</dbReference>
<dbReference type="InterPro" id="IPR052162">
    <property type="entry name" value="Sensor_kinase/Photoreceptor"/>
</dbReference>
<dbReference type="InterPro" id="IPR000014">
    <property type="entry name" value="PAS"/>
</dbReference>
<dbReference type="InterPro" id="IPR000700">
    <property type="entry name" value="PAS-assoc_C"/>
</dbReference>
<gene>
    <name evidence="9" type="ORF">H8E19_00530</name>
</gene>
<dbReference type="SUPFAM" id="SSF55781">
    <property type="entry name" value="GAF domain-like"/>
    <property type="match status" value="1"/>
</dbReference>
<evidence type="ECO:0000313" key="10">
    <source>
        <dbReference type="Proteomes" id="UP000650524"/>
    </source>
</evidence>
<dbReference type="InterPro" id="IPR005467">
    <property type="entry name" value="His_kinase_dom"/>
</dbReference>
<dbReference type="EC" id="2.7.13.3" evidence="2"/>
<dbReference type="PANTHER" id="PTHR43304:SF1">
    <property type="entry name" value="PAC DOMAIN-CONTAINING PROTEIN"/>
    <property type="match status" value="1"/>
</dbReference>
<sequence length="750" mass="85249">MAENLLVACEKVSSERYQAFVENIEEGVYEVDLHGNFLYFNQSLCNVFGYPKEEVQFQNFTKFMTEEYAKQAFETFNKIYKTGRGFSDLIWRIKDKKGETRIIEFSANQITDEDGKIIGFRGIARDITNKFKTQRALQESERRYKTLLDFVPHPLVVFTLDGHVSYLNPAFTTIFGWSLHELVGKRIPYIPPGLEEETSGNIRKLFEDGIILRHETQRLTKDGQMLDVALRAAVFSENEGEPSGELVLLRDITHQKRIERNNEALLRTSMALPEYPDLDHLLGYISAEVKQLLEAEGSLVILLDKEKNELFFKSGAHDDSAIEKRMKEVRFPATKGVSGRVIRTGEPVVVADTSKDPDFYSVVDTQVGFKTKSLLDVPLRSGDQIVGVLCVMNKKRGTFDDTDVELLNTISGTVALSIENARVSMEIKEAYKEVTSLNRAKDKVINHLSHELRTPLAVLGASLGILGKRLASLPPEVYEPTIDRARRNLARILDMQYEVEDIMREQHYDTHHLLSLLLDECTDELEALVAEEVGEGRIVKRIKKRIDEIFGPKESRSEEIQLDQFVFKTLEEIKPRFSHRKINLNLGLESAPSICMPVDPLKKLVVGLVKNAIENTPDEGKIEVKTQKRGEGVELSVRDYGVGITRDNQKRIFEGFFVTQETMDYSTKQEFDFNAGGKGADLLRMKIFSERYNFKINMVSSRCCYIPLDQDVCPGNILKCDFCKEKNDCYASGGTIFTIFFPSAKVGVEE</sequence>
<dbReference type="SMART" id="SM00388">
    <property type="entry name" value="HisKA"/>
    <property type="match status" value="1"/>
</dbReference>
<feature type="domain" description="PAS" evidence="7">
    <location>
        <begin position="13"/>
        <end position="83"/>
    </location>
</feature>
<dbReference type="Gene3D" id="1.10.287.130">
    <property type="match status" value="1"/>
</dbReference>
<dbReference type="InterPro" id="IPR003018">
    <property type="entry name" value="GAF"/>
</dbReference>
<feature type="domain" description="PAC" evidence="8">
    <location>
        <begin position="87"/>
        <end position="139"/>
    </location>
</feature>
<keyword evidence="3" id="KW-0597">Phosphoprotein</keyword>
<dbReference type="Pfam" id="PF00989">
    <property type="entry name" value="PAS"/>
    <property type="match status" value="1"/>
</dbReference>
<dbReference type="Proteomes" id="UP000650524">
    <property type="component" value="Unassembled WGS sequence"/>
</dbReference>
<dbReference type="SUPFAM" id="SSF47384">
    <property type="entry name" value="Homodimeric domain of signal transducing histidine kinase"/>
    <property type="match status" value="1"/>
</dbReference>
<comment type="caution">
    <text evidence="9">The sequence shown here is derived from an EMBL/GenBank/DDBJ whole genome shotgun (WGS) entry which is preliminary data.</text>
</comment>
<feature type="domain" description="PAC" evidence="8">
    <location>
        <begin position="212"/>
        <end position="264"/>
    </location>
</feature>
<evidence type="ECO:0000256" key="2">
    <source>
        <dbReference type="ARBA" id="ARBA00012438"/>
    </source>
</evidence>
<dbReference type="InterPro" id="IPR035965">
    <property type="entry name" value="PAS-like_dom_sf"/>
</dbReference>
<dbReference type="PANTHER" id="PTHR43304">
    <property type="entry name" value="PHYTOCHROME-LIKE PROTEIN CPH1"/>
    <property type="match status" value="1"/>
</dbReference>
<dbReference type="PROSITE" id="PS50112">
    <property type="entry name" value="PAS"/>
    <property type="match status" value="2"/>
</dbReference>
<accession>A0A8J6MZ06</accession>
<dbReference type="SMART" id="SM00387">
    <property type="entry name" value="HATPase_c"/>
    <property type="match status" value="1"/>
</dbReference>
<dbReference type="AlphaFoldDB" id="A0A8J6MZ06"/>
<evidence type="ECO:0000256" key="1">
    <source>
        <dbReference type="ARBA" id="ARBA00000085"/>
    </source>
</evidence>
<comment type="catalytic activity">
    <reaction evidence="1">
        <text>ATP + protein L-histidine = ADP + protein N-phospho-L-histidine.</text>
        <dbReference type="EC" id="2.7.13.3"/>
    </reaction>
</comment>
<dbReference type="InterPro" id="IPR003661">
    <property type="entry name" value="HisK_dim/P_dom"/>
</dbReference>
<dbReference type="Pfam" id="PF02518">
    <property type="entry name" value="HATPase_c"/>
    <property type="match status" value="1"/>
</dbReference>
<evidence type="ECO:0000256" key="5">
    <source>
        <dbReference type="ARBA" id="ARBA00022777"/>
    </source>
</evidence>
<dbReference type="Gene3D" id="3.30.565.10">
    <property type="entry name" value="Histidine kinase-like ATPase, C-terminal domain"/>
    <property type="match status" value="1"/>
</dbReference>
<dbReference type="PROSITE" id="PS50113">
    <property type="entry name" value="PAC"/>
    <property type="match status" value="2"/>
</dbReference>
<dbReference type="Pfam" id="PF01590">
    <property type="entry name" value="GAF"/>
    <property type="match status" value="1"/>
</dbReference>
<keyword evidence="4" id="KW-0808">Transferase</keyword>
<proteinExistence type="predicted"/>
<dbReference type="SMART" id="SM00086">
    <property type="entry name" value="PAC"/>
    <property type="match status" value="2"/>
</dbReference>
<dbReference type="Gene3D" id="3.30.450.40">
    <property type="match status" value="1"/>
</dbReference>
<dbReference type="CDD" id="cd00130">
    <property type="entry name" value="PAS"/>
    <property type="match status" value="2"/>
</dbReference>
<dbReference type="SMART" id="SM00091">
    <property type="entry name" value="PAS"/>
    <property type="match status" value="2"/>
</dbReference>
<evidence type="ECO:0000256" key="4">
    <source>
        <dbReference type="ARBA" id="ARBA00022679"/>
    </source>
</evidence>
<dbReference type="InterPro" id="IPR001610">
    <property type="entry name" value="PAC"/>
</dbReference>
<dbReference type="SMART" id="SM00065">
    <property type="entry name" value="GAF"/>
    <property type="match status" value="1"/>
</dbReference>
<evidence type="ECO:0000259" key="7">
    <source>
        <dbReference type="PROSITE" id="PS50112"/>
    </source>
</evidence>
<dbReference type="NCBIfam" id="TIGR00229">
    <property type="entry name" value="sensory_box"/>
    <property type="match status" value="2"/>
</dbReference>